<dbReference type="GO" id="GO:0016757">
    <property type="term" value="F:glycosyltransferase activity"/>
    <property type="evidence" value="ECO:0007669"/>
    <property type="project" value="InterPro"/>
</dbReference>
<reference evidence="2" key="1">
    <citation type="submission" date="2022-03" db="EMBL/GenBank/DDBJ databases">
        <title>Gramella crocea sp. nov., isolated from activated sludge of a seafood processing plant.</title>
        <authorList>
            <person name="Zhang X."/>
        </authorList>
    </citation>
    <scope>NUCLEOTIDE SEQUENCE</scope>
    <source>
        <strain evidence="2">YJ019</strain>
    </source>
</reference>
<dbReference type="Proteomes" id="UP001139226">
    <property type="component" value="Unassembled WGS sequence"/>
</dbReference>
<dbReference type="AlphaFoldDB" id="A0A9X2AB46"/>
<dbReference type="CDD" id="cd03801">
    <property type="entry name" value="GT4_PimA-like"/>
    <property type="match status" value="1"/>
</dbReference>
<evidence type="ECO:0000313" key="2">
    <source>
        <dbReference type="EMBL" id="MCH4822763.1"/>
    </source>
</evidence>
<dbReference type="Gene3D" id="3.40.50.2000">
    <property type="entry name" value="Glycogen Phosphorylase B"/>
    <property type="match status" value="2"/>
</dbReference>
<evidence type="ECO:0000313" key="3">
    <source>
        <dbReference type="Proteomes" id="UP001139226"/>
    </source>
</evidence>
<dbReference type="RefSeq" id="WP_240712884.1">
    <property type="nucleotide sequence ID" value="NZ_JAKVTV010000001.1"/>
</dbReference>
<organism evidence="2 3">
    <name type="scientific">Christiangramia lutea</name>
    <dbReference type="NCBI Taxonomy" id="1607951"/>
    <lineage>
        <taxon>Bacteria</taxon>
        <taxon>Pseudomonadati</taxon>
        <taxon>Bacteroidota</taxon>
        <taxon>Flavobacteriia</taxon>
        <taxon>Flavobacteriales</taxon>
        <taxon>Flavobacteriaceae</taxon>
        <taxon>Christiangramia</taxon>
    </lineage>
</organism>
<dbReference type="SUPFAM" id="SSF53756">
    <property type="entry name" value="UDP-Glycosyltransferase/glycogen phosphorylase"/>
    <property type="match status" value="1"/>
</dbReference>
<sequence length="370" mass="41868">MEKQRTGKQLFIKGMLLKILLISHNFSPFVGGIESISKVFAQHFTNKGHKVHLLTWTRDSRNDTENYPYKVVRDPGIKTLFKEHNWADFVFENNPSIRLSWPAIFYRKPSIISLQTWVAQINGKMEIQDKLKLKWLKRADKVVACSTAIRKKCFSEAMVIPNPYQENNFQVKPSIIRNKEFVFLGRMVSDKGARLAIEAFHKVVQNLLGTSGLRLTMIGEGPEKTKLENLALELKLENSVKFKGCLQGEALVDELNQHRFILVPSLWEEPFGIVALEGMACGCVPVVSDGGGLPDAIGKGGLTFRRGDVAELASCMLRILQDEQLEKELRARAAEHLSRHKTSVIAQRYLQLIENICQKKGLSNIQKVSI</sequence>
<dbReference type="PANTHER" id="PTHR12526:SF584">
    <property type="entry name" value="GLYCOSYLTRANSFERASE"/>
    <property type="match status" value="1"/>
</dbReference>
<keyword evidence="3" id="KW-1185">Reference proteome</keyword>
<protein>
    <submittedName>
        <fullName evidence="2">Glycosyltransferase family 4 protein</fullName>
    </submittedName>
</protein>
<accession>A0A9X2AB46</accession>
<dbReference type="InterPro" id="IPR001296">
    <property type="entry name" value="Glyco_trans_1"/>
</dbReference>
<evidence type="ECO:0000259" key="1">
    <source>
        <dbReference type="Pfam" id="PF00534"/>
    </source>
</evidence>
<feature type="domain" description="Glycosyl transferase family 1" evidence="1">
    <location>
        <begin position="169"/>
        <end position="335"/>
    </location>
</feature>
<dbReference type="PANTHER" id="PTHR12526">
    <property type="entry name" value="GLYCOSYLTRANSFERASE"/>
    <property type="match status" value="1"/>
</dbReference>
<comment type="caution">
    <text evidence="2">The sequence shown here is derived from an EMBL/GenBank/DDBJ whole genome shotgun (WGS) entry which is preliminary data.</text>
</comment>
<name>A0A9X2AB46_9FLAO</name>
<dbReference type="EMBL" id="JAKVTV010000001">
    <property type="protein sequence ID" value="MCH4822763.1"/>
    <property type="molecule type" value="Genomic_DNA"/>
</dbReference>
<dbReference type="Pfam" id="PF00534">
    <property type="entry name" value="Glycos_transf_1"/>
    <property type="match status" value="1"/>
</dbReference>
<gene>
    <name evidence="2" type="ORF">ML462_06225</name>
</gene>
<proteinExistence type="predicted"/>